<organism evidence="4 5">
    <name type="scientific">Elysia chlorotica</name>
    <name type="common">Eastern emerald elysia</name>
    <name type="synonym">Sea slug</name>
    <dbReference type="NCBI Taxonomy" id="188477"/>
    <lineage>
        <taxon>Eukaryota</taxon>
        <taxon>Metazoa</taxon>
        <taxon>Spiralia</taxon>
        <taxon>Lophotrochozoa</taxon>
        <taxon>Mollusca</taxon>
        <taxon>Gastropoda</taxon>
        <taxon>Heterobranchia</taxon>
        <taxon>Euthyneura</taxon>
        <taxon>Panpulmonata</taxon>
        <taxon>Sacoglossa</taxon>
        <taxon>Placobranchoidea</taxon>
        <taxon>Plakobranchidae</taxon>
        <taxon>Elysia</taxon>
    </lineage>
</organism>
<dbReference type="PROSITE" id="PS51252">
    <property type="entry name" value="ANTISTASIN"/>
    <property type="match status" value="2"/>
</dbReference>
<sequence length="252" mass="27479">MFIFLHIGFFQNPCETLLAVECPPGKRWVPMLCQCVPDLAKCVPPRCPVHPYSPRCLVYREDAAGCPTCTCECDELSQICPVNCPRGVDIISKPNGCRECKCKEAKTCPEILPCEKQCPFGHTETVDMDGCLSCTCRTRSISRRKLCLPVLCSHMCPYGTLPDTNGCPTCSCKPKPVCPVLSCDNFCANGRAQDSNGCEVSCDCRPACGLLVCGAHNNCPNGAKLDSSGCPTCRCKNPPVGRKIQILDKLYR</sequence>
<evidence type="ECO:0000256" key="2">
    <source>
        <dbReference type="ARBA" id="ARBA00022900"/>
    </source>
</evidence>
<evidence type="ECO:0000313" key="4">
    <source>
        <dbReference type="EMBL" id="RUS88816.1"/>
    </source>
</evidence>
<feature type="domain" description="Antistasin-like" evidence="3">
    <location>
        <begin position="178"/>
        <end position="204"/>
    </location>
</feature>
<dbReference type="SUPFAM" id="SSF57262">
    <property type="entry name" value="Leech antihemostatic proteins"/>
    <property type="match status" value="3"/>
</dbReference>
<protein>
    <recommendedName>
        <fullName evidence="3">Antistasin-like domain-containing protein</fullName>
    </recommendedName>
</protein>
<dbReference type="InterPro" id="IPR004094">
    <property type="entry name" value="Antistasin-like"/>
</dbReference>
<dbReference type="STRING" id="188477.A0A3S1BU76"/>
<name>A0A3S1BU76_ELYCH</name>
<feature type="domain" description="Antistasin-like" evidence="3">
    <location>
        <begin position="147"/>
        <end position="172"/>
    </location>
</feature>
<dbReference type="InterPro" id="IPR011061">
    <property type="entry name" value="Hirudin/antistatin"/>
</dbReference>
<gene>
    <name evidence="4" type="ORF">EGW08_003446</name>
</gene>
<dbReference type="EMBL" id="RQTK01000073">
    <property type="protein sequence ID" value="RUS88816.1"/>
    <property type="molecule type" value="Genomic_DNA"/>
</dbReference>
<keyword evidence="2" id="KW-0722">Serine protease inhibitor</keyword>
<dbReference type="OrthoDB" id="10021323at2759"/>
<keyword evidence="1" id="KW-0646">Protease inhibitor</keyword>
<keyword evidence="5" id="KW-1185">Reference proteome</keyword>
<dbReference type="Proteomes" id="UP000271974">
    <property type="component" value="Unassembled WGS sequence"/>
</dbReference>
<dbReference type="Gene3D" id="2.10.22.10">
    <property type="entry name" value="Antistasin, domain 1"/>
    <property type="match status" value="3"/>
</dbReference>
<evidence type="ECO:0000259" key="3">
    <source>
        <dbReference type="PROSITE" id="PS51252"/>
    </source>
</evidence>
<accession>A0A3S1BU76</accession>
<comment type="caution">
    <text evidence="4">The sequence shown here is derived from an EMBL/GenBank/DDBJ whole genome shotgun (WGS) entry which is preliminary data.</text>
</comment>
<reference evidence="4 5" key="1">
    <citation type="submission" date="2019-01" db="EMBL/GenBank/DDBJ databases">
        <title>A draft genome assembly of the solar-powered sea slug Elysia chlorotica.</title>
        <authorList>
            <person name="Cai H."/>
            <person name="Li Q."/>
            <person name="Fang X."/>
            <person name="Li J."/>
            <person name="Curtis N.E."/>
            <person name="Altenburger A."/>
            <person name="Shibata T."/>
            <person name="Feng M."/>
            <person name="Maeda T."/>
            <person name="Schwartz J.A."/>
            <person name="Shigenobu S."/>
            <person name="Lundholm N."/>
            <person name="Nishiyama T."/>
            <person name="Yang H."/>
            <person name="Hasebe M."/>
            <person name="Li S."/>
            <person name="Pierce S.K."/>
            <person name="Wang J."/>
        </authorList>
    </citation>
    <scope>NUCLEOTIDE SEQUENCE [LARGE SCALE GENOMIC DNA]</scope>
    <source>
        <strain evidence="4">EC2010</strain>
        <tissue evidence="4">Whole organism of an adult</tissue>
    </source>
</reference>
<dbReference type="Pfam" id="PF02822">
    <property type="entry name" value="Antistasin"/>
    <property type="match status" value="3"/>
</dbReference>
<dbReference type="GO" id="GO:0004867">
    <property type="term" value="F:serine-type endopeptidase inhibitor activity"/>
    <property type="evidence" value="ECO:0007669"/>
    <property type="project" value="UniProtKB-KW"/>
</dbReference>
<evidence type="ECO:0000256" key="1">
    <source>
        <dbReference type="ARBA" id="ARBA00022690"/>
    </source>
</evidence>
<proteinExistence type="predicted"/>
<evidence type="ECO:0000313" key="5">
    <source>
        <dbReference type="Proteomes" id="UP000271974"/>
    </source>
</evidence>
<dbReference type="AlphaFoldDB" id="A0A3S1BU76"/>